<reference evidence="3 4" key="1">
    <citation type="submission" date="2024-01" db="EMBL/GenBank/DDBJ databases">
        <authorList>
            <person name="Allen C."/>
            <person name="Tagirdzhanova G."/>
        </authorList>
    </citation>
    <scope>NUCLEOTIDE SEQUENCE [LARGE SCALE GENOMIC DNA]</scope>
</reference>
<dbReference type="EMBL" id="CAWUHC010000035">
    <property type="protein sequence ID" value="CAK7221597.1"/>
    <property type="molecule type" value="Genomic_DNA"/>
</dbReference>
<feature type="region of interest" description="Disordered" evidence="1">
    <location>
        <begin position="90"/>
        <end position="110"/>
    </location>
</feature>
<evidence type="ECO:0000256" key="1">
    <source>
        <dbReference type="SAM" id="MobiDB-lite"/>
    </source>
</evidence>
<dbReference type="PANTHER" id="PTHR33112:SF16">
    <property type="entry name" value="HETEROKARYON INCOMPATIBILITY DOMAIN-CONTAINING PROTEIN"/>
    <property type="match status" value="1"/>
</dbReference>
<name>A0ABP0BPZ4_9PEZI</name>
<organism evidence="3 4">
    <name type="scientific">Sporothrix bragantina</name>
    <dbReference type="NCBI Taxonomy" id="671064"/>
    <lineage>
        <taxon>Eukaryota</taxon>
        <taxon>Fungi</taxon>
        <taxon>Dikarya</taxon>
        <taxon>Ascomycota</taxon>
        <taxon>Pezizomycotina</taxon>
        <taxon>Sordariomycetes</taxon>
        <taxon>Sordariomycetidae</taxon>
        <taxon>Ophiostomatales</taxon>
        <taxon>Ophiostomataceae</taxon>
        <taxon>Sporothrix</taxon>
    </lineage>
</organism>
<evidence type="ECO:0000259" key="2">
    <source>
        <dbReference type="Pfam" id="PF06985"/>
    </source>
</evidence>
<dbReference type="InterPro" id="IPR010730">
    <property type="entry name" value="HET"/>
</dbReference>
<sequence length="806" mass="89590">MAFCSLCEGMTLPRLVELAKRDFRAGFFSNKDYYHHHASFQELEICAATKKCPLCQVIVDSFENAMHDPLKPTWPVPAVSKAAATADAGLPVTSATPSTPSIPTNNKPAGATMRDVARQLTYSDVRIALRARHVATGAFINSVEMFDLLGVRLGDRLELGDPLRVPDLMLVLRVPGTTAIDYPSLQKSLPMIEGYKIGCATVDNDLASAGNFGMARSWLEDCRHSHDQTTCSTTAYTGSPPRLPTRVIDVSSIPPRIVHAVNVHAGTPEQGCADYVALSHCWGGPIKILLTSKTMDAYSKALPSNKELPANFRDAMAVTRALGISYLWVDSLCIIQDSVDDWQSESRVMGAVYSRATVSLLAMASPASGHGILKKTPKQSVPHCVVPFASDNGPITLQVETIFQNSENLRQLAETAPLSERGWCMQELVFASRILFYGRDQIYWFCPQGGYKSTEAMPDGILFPHDKYPSISSFYYAQDQSNSSREDDSATVERILTDFYHFIESYAQRRLTFGTDKFPAVSSFAQNVHCALGRHSSGFDYMAGVWSGDFRRGLLFCPQRMHAPHVIQANEKDGKYRAPSWSWAVTDSPIMFLAAQTPLTSLPSPLNLQLVSWGSVLRDPKNPFGPVDDAHMVVKGRTCTLRRSAKHFIGAYTWDKDEELGSAWFDNQPHVEGTNDLVDTTNGNCIVFDGGEDTFMCTYYAPGDSTGTKANVSPDIKNSDKQEYKILMVDLGQQDEEKEDAEDDEDDEFGDDDDWDMTERLIHCLILRHIPSPSTNNVYERVGYLILEWKNRKRVDSWKEETLKLV</sequence>
<keyword evidence="4" id="KW-1185">Reference proteome</keyword>
<evidence type="ECO:0000313" key="3">
    <source>
        <dbReference type="EMBL" id="CAK7221597.1"/>
    </source>
</evidence>
<accession>A0ABP0BPZ4</accession>
<feature type="region of interest" description="Disordered" evidence="1">
    <location>
        <begin position="732"/>
        <end position="753"/>
    </location>
</feature>
<comment type="caution">
    <text evidence="3">The sequence shown here is derived from an EMBL/GenBank/DDBJ whole genome shotgun (WGS) entry which is preliminary data.</text>
</comment>
<gene>
    <name evidence="3" type="ORF">SBRCBS47491_004582</name>
</gene>
<evidence type="ECO:0000313" key="4">
    <source>
        <dbReference type="Proteomes" id="UP001642406"/>
    </source>
</evidence>
<protein>
    <recommendedName>
        <fullName evidence="2">Heterokaryon incompatibility domain-containing protein</fullName>
    </recommendedName>
</protein>
<dbReference type="PANTHER" id="PTHR33112">
    <property type="entry name" value="DOMAIN PROTEIN, PUTATIVE-RELATED"/>
    <property type="match status" value="1"/>
</dbReference>
<feature type="compositionally biased region" description="Low complexity" evidence="1">
    <location>
        <begin position="91"/>
        <end position="104"/>
    </location>
</feature>
<dbReference type="Proteomes" id="UP001642406">
    <property type="component" value="Unassembled WGS sequence"/>
</dbReference>
<feature type="domain" description="Heterokaryon incompatibility" evidence="2">
    <location>
        <begin position="275"/>
        <end position="427"/>
    </location>
</feature>
<proteinExistence type="predicted"/>
<feature type="compositionally biased region" description="Acidic residues" evidence="1">
    <location>
        <begin position="733"/>
        <end position="753"/>
    </location>
</feature>
<dbReference type="Pfam" id="PF06985">
    <property type="entry name" value="HET"/>
    <property type="match status" value="1"/>
</dbReference>